<feature type="compositionally biased region" description="Polar residues" evidence="1">
    <location>
        <begin position="35"/>
        <end position="58"/>
    </location>
</feature>
<reference evidence="3" key="1">
    <citation type="journal article" date="2018" name="BMC Evol. Biol.">
        <title>The linear mitochondrial genome of the quarantine chytrid Synchytrium endobioticum; insights into the evolution and recent history of an obligate biotrophic plant pathogen.</title>
        <authorList>
            <person name="van de Vossenberg B.T.L.H."/>
            <person name="Brankovics B."/>
            <person name="Nguyen H.D.T."/>
            <person name="van Gent-Pelzer M.P.E."/>
            <person name="Smith D."/>
            <person name="Dadej K."/>
            <person name="Przetakiewicz J."/>
            <person name="Kreuze J.F."/>
            <person name="Boerma M."/>
            <person name="van Leeuwen G.C.M."/>
            <person name="Andre Levesque C."/>
            <person name="van der Lee T.A.J."/>
        </authorList>
    </citation>
    <scope>NUCLEOTIDE SEQUENCE</scope>
    <source>
        <strain evidence="3">CBS 809.83</strain>
    </source>
</reference>
<gene>
    <name evidence="3" type="primary">iorf311</name>
</gene>
<sequence length="311" mass="34829">MNSAICWECLYNGPTTICVSGSLSRLSKNVVPWTQSAGNQPQKSNISSLVGTSETTRAATLEPDEPGCRRGRRADPDCEWLAGLIDGDGSFQVSKAGYTSLEITMDLGDLPCLTKVQSMLGGGKITLRSGAKAYRYRLHNKPGMIKLVDCINGHIRHSGRLNQLHRVCGVLGIAPIMPKESLSITSSYFAGFIDADGTINLTYKNGYPLITISVGQKLLQDLIIFQQVFGHSLFYDSAQNGHYKWSVQSRDGYLAMLDYFNSVSFRSRKSRRFFLIKDYLSLRDLRAYKPDSLHNKAWLDFVKRWDRFNMS</sequence>
<protein>
    <submittedName>
        <fullName evidence="3">LAGLIDADG endonuclease</fullName>
    </submittedName>
</protein>
<dbReference type="InterPro" id="IPR004860">
    <property type="entry name" value="LAGLIDADG_dom"/>
</dbReference>
<dbReference type="GO" id="GO:0004519">
    <property type="term" value="F:endonuclease activity"/>
    <property type="evidence" value="ECO:0007669"/>
    <property type="project" value="UniProtKB-KW"/>
</dbReference>
<feature type="region of interest" description="Disordered" evidence="1">
    <location>
        <begin position="35"/>
        <end position="72"/>
    </location>
</feature>
<feature type="domain" description="Homing endonuclease LAGLIDADG" evidence="2">
    <location>
        <begin position="190"/>
        <end position="279"/>
    </location>
</feature>
<organism evidence="3">
    <name type="scientific">Powellomyces hirtus</name>
    <dbReference type="NCBI Taxonomy" id="109895"/>
    <lineage>
        <taxon>Eukaryota</taxon>
        <taxon>Fungi</taxon>
        <taxon>Fungi incertae sedis</taxon>
        <taxon>Chytridiomycota</taxon>
        <taxon>Chytridiomycota incertae sedis</taxon>
        <taxon>Chytridiomycetes</taxon>
        <taxon>Spizellomycetales</taxon>
        <taxon>Powellomycetaceae</taxon>
        <taxon>Powellomyces</taxon>
    </lineage>
</organism>
<evidence type="ECO:0000313" key="3">
    <source>
        <dbReference type="EMBL" id="QCQ69110.1"/>
    </source>
</evidence>
<dbReference type="InterPro" id="IPR027434">
    <property type="entry name" value="Homing_endonucl"/>
</dbReference>
<keyword evidence="3" id="KW-0540">Nuclease</keyword>
<accession>A0A4P8NPD3</accession>
<dbReference type="SUPFAM" id="SSF55608">
    <property type="entry name" value="Homing endonucleases"/>
    <property type="match status" value="2"/>
</dbReference>
<dbReference type="PANTHER" id="PTHR37520">
    <property type="entry name" value="INTRON-ENCODED DNA ENDONUCLEASE AI2A-RELATED"/>
    <property type="match status" value="1"/>
</dbReference>
<keyword evidence="3" id="KW-0378">Hydrolase</keyword>
<geneLocation type="mitochondrion" evidence="3"/>
<evidence type="ECO:0000256" key="1">
    <source>
        <dbReference type="SAM" id="MobiDB-lite"/>
    </source>
</evidence>
<dbReference type="Gene3D" id="3.10.28.10">
    <property type="entry name" value="Homing endonucleases"/>
    <property type="match status" value="2"/>
</dbReference>
<dbReference type="EMBL" id="MK292693">
    <property type="protein sequence ID" value="QCQ69110.1"/>
    <property type="molecule type" value="Genomic_DNA"/>
</dbReference>
<dbReference type="Pfam" id="PF00961">
    <property type="entry name" value="LAGLIDADG_1"/>
    <property type="match status" value="2"/>
</dbReference>
<proteinExistence type="predicted"/>
<dbReference type="PANTHER" id="PTHR37520:SF1">
    <property type="entry name" value="INTRON-ENCODED DNA ENDONUCLEASE AI2A-RELATED"/>
    <property type="match status" value="1"/>
</dbReference>
<dbReference type="AlphaFoldDB" id="A0A4P8NPD3"/>
<feature type="domain" description="Homing endonuclease LAGLIDADG" evidence="2">
    <location>
        <begin position="81"/>
        <end position="166"/>
    </location>
</feature>
<keyword evidence="3" id="KW-0255">Endonuclease</keyword>
<keyword evidence="3" id="KW-0496">Mitochondrion</keyword>
<name>A0A4P8NPD3_9FUNG</name>
<evidence type="ECO:0000259" key="2">
    <source>
        <dbReference type="Pfam" id="PF00961"/>
    </source>
</evidence>